<accession>A0A2C9V5A3</accession>
<gene>
    <name evidence="1" type="ORF">MANES_10G069500</name>
</gene>
<name>A0A2C9V5A3_MANES</name>
<dbReference type="AlphaFoldDB" id="A0A2C9V5A3"/>
<sequence length="65" mass="7285">MLPCPSPILISDQTNLKNCIELIDDNGALEQIPTSIAKGFGRAFDLSLIPKWLLIMDVLWAMMHM</sequence>
<protein>
    <submittedName>
        <fullName evidence="1">Uncharacterized protein</fullName>
    </submittedName>
</protein>
<reference evidence="1" key="1">
    <citation type="submission" date="2016-02" db="EMBL/GenBank/DDBJ databases">
        <title>WGS assembly of Manihot esculenta.</title>
        <authorList>
            <person name="Bredeson J.V."/>
            <person name="Prochnik S.E."/>
            <person name="Lyons J.B."/>
            <person name="Schmutz J."/>
            <person name="Grimwood J."/>
            <person name="Vrebalov J."/>
            <person name="Bart R.S."/>
            <person name="Amuge T."/>
            <person name="Ferguson M.E."/>
            <person name="Green R."/>
            <person name="Putnam N."/>
            <person name="Stites J."/>
            <person name="Rounsley S."/>
            <person name="Rokhsar D.S."/>
        </authorList>
    </citation>
    <scope>NUCLEOTIDE SEQUENCE [LARGE SCALE GENOMIC DNA]</scope>
    <source>
        <tissue evidence="1">Leaf</tissue>
    </source>
</reference>
<evidence type="ECO:0000313" key="1">
    <source>
        <dbReference type="EMBL" id="OAY39129.1"/>
    </source>
</evidence>
<proteinExistence type="predicted"/>
<dbReference type="EMBL" id="CM004396">
    <property type="protein sequence ID" value="OAY39129.1"/>
    <property type="molecule type" value="Genomic_DNA"/>
</dbReference>
<organism evidence="1">
    <name type="scientific">Manihot esculenta</name>
    <name type="common">Cassava</name>
    <name type="synonym">Jatropha manihot</name>
    <dbReference type="NCBI Taxonomy" id="3983"/>
    <lineage>
        <taxon>Eukaryota</taxon>
        <taxon>Viridiplantae</taxon>
        <taxon>Streptophyta</taxon>
        <taxon>Embryophyta</taxon>
        <taxon>Tracheophyta</taxon>
        <taxon>Spermatophyta</taxon>
        <taxon>Magnoliopsida</taxon>
        <taxon>eudicotyledons</taxon>
        <taxon>Gunneridae</taxon>
        <taxon>Pentapetalae</taxon>
        <taxon>rosids</taxon>
        <taxon>fabids</taxon>
        <taxon>Malpighiales</taxon>
        <taxon>Euphorbiaceae</taxon>
        <taxon>Crotonoideae</taxon>
        <taxon>Manihoteae</taxon>
        <taxon>Manihot</taxon>
    </lineage>
</organism>